<evidence type="ECO:0000313" key="2">
    <source>
        <dbReference type="Proteomes" id="UP001055811"/>
    </source>
</evidence>
<dbReference type="EMBL" id="CM042015">
    <property type="protein sequence ID" value="KAI3709352.1"/>
    <property type="molecule type" value="Genomic_DNA"/>
</dbReference>
<proteinExistence type="predicted"/>
<protein>
    <submittedName>
        <fullName evidence="1">Uncharacterized protein</fullName>
    </submittedName>
</protein>
<gene>
    <name evidence="1" type="ORF">L2E82_39112</name>
</gene>
<organism evidence="1 2">
    <name type="scientific">Cichorium intybus</name>
    <name type="common">Chicory</name>
    <dbReference type="NCBI Taxonomy" id="13427"/>
    <lineage>
        <taxon>Eukaryota</taxon>
        <taxon>Viridiplantae</taxon>
        <taxon>Streptophyta</taxon>
        <taxon>Embryophyta</taxon>
        <taxon>Tracheophyta</taxon>
        <taxon>Spermatophyta</taxon>
        <taxon>Magnoliopsida</taxon>
        <taxon>eudicotyledons</taxon>
        <taxon>Gunneridae</taxon>
        <taxon>Pentapetalae</taxon>
        <taxon>asterids</taxon>
        <taxon>campanulids</taxon>
        <taxon>Asterales</taxon>
        <taxon>Asteraceae</taxon>
        <taxon>Cichorioideae</taxon>
        <taxon>Cichorieae</taxon>
        <taxon>Cichoriinae</taxon>
        <taxon>Cichorium</taxon>
    </lineage>
</organism>
<dbReference type="Proteomes" id="UP001055811">
    <property type="component" value="Linkage Group LG07"/>
</dbReference>
<keyword evidence="2" id="KW-1185">Reference proteome</keyword>
<reference evidence="2" key="1">
    <citation type="journal article" date="2022" name="Mol. Ecol. Resour.">
        <title>The genomes of chicory, endive, great burdock and yacon provide insights into Asteraceae palaeo-polyploidization history and plant inulin production.</title>
        <authorList>
            <person name="Fan W."/>
            <person name="Wang S."/>
            <person name="Wang H."/>
            <person name="Wang A."/>
            <person name="Jiang F."/>
            <person name="Liu H."/>
            <person name="Zhao H."/>
            <person name="Xu D."/>
            <person name="Zhang Y."/>
        </authorList>
    </citation>
    <scope>NUCLEOTIDE SEQUENCE [LARGE SCALE GENOMIC DNA]</scope>
    <source>
        <strain evidence="2">cv. Punajuju</strain>
    </source>
</reference>
<name>A0ACB9AGT2_CICIN</name>
<comment type="caution">
    <text evidence="1">The sequence shown here is derived from an EMBL/GenBank/DDBJ whole genome shotgun (WGS) entry which is preliminary data.</text>
</comment>
<reference evidence="1 2" key="2">
    <citation type="journal article" date="2022" name="Mol. Ecol. Resour.">
        <title>The genomes of chicory, endive, great burdock and yacon provide insights into Asteraceae paleo-polyploidization history and plant inulin production.</title>
        <authorList>
            <person name="Fan W."/>
            <person name="Wang S."/>
            <person name="Wang H."/>
            <person name="Wang A."/>
            <person name="Jiang F."/>
            <person name="Liu H."/>
            <person name="Zhao H."/>
            <person name="Xu D."/>
            <person name="Zhang Y."/>
        </authorList>
    </citation>
    <scope>NUCLEOTIDE SEQUENCE [LARGE SCALE GENOMIC DNA]</scope>
    <source>
        <strain evidence="2">cv. Punajuju</strain>
        <tissue evidence="1">Leaves</tissue>
    </source>
</reference>
<sequence>MVLSGLETNTDSPKTKNILHWKSTLNILEREIDTGIQRVLIRSYESLPYHSNKELFLHIACFFIGIDIDYVIKILEHDYSALSGIKTLTNRCLLSVSPNKKLMMHRLLQDMGRTIVHEESPKDPTKRSRVWRNTDSYNVLRTGKGSETMEGLALDMQMLKEEKHAFNITNLMTDSLKKMDNLKNLVGDSADCTEIRGWRKTGRPQQLNQSFLELKTVKCILHGSESMNLSLPDSNYNNQQSEDVDKDTSASIDETIEFTLSSLKEVLKSATRSGSSDSESEDLLDKFQGASSSSSTAASPWEKFSSFDVYLIYDDIFTDQDFKHQLRDGLATAGIQISPYSPHFLSGASDVREHRRNFALQWFQTSAVWKEKVDQWKAAFTEVANLPGFNVCRNNEASVVKEIVNRVKHSLYSNAFSTPPHPTRQET</sequence>
<evidence type="ECO:0000313" key="1">
    <source>
        <dbReference type="EMBL" id="KAI3709352.1"/>
    </source>
</evidence>
<accession>A0ACB9AGT2</accession>